<dbReference type="SUPFAM" id="SSF50978">
    <property type="entry name" value="WD40 repeat-like"/>
    <property type="match status" value="1"/>
</dbReference>
<dbReference type="InterPro" id="IPR015943">
    <property type="entry name" value="WD40/YVTN_repeat-like_dom_sf"/>
</dbReference>
<feature type="region of interest" description="Disordered" evidence="1">
    <location>
        <begin position="200"/>
        <end position="227"/>
    </location>
</feature>
<dbReference type="Gene3D" id="2.130.10.10">
    <property type="entry name" value="YVTN repeat-like/Quinoprotein amine dehydrogenase"/>
    <property type="match status" value="1"/>
</dbReference>
<evidence type="ECO:0000313" key="2">
    <source>
        <dbReference type="EMBL" id="KAJ2786482.1"/>
    </source>
</evidence>
<evidence type="ECO:0000256" key="1">
    <source>
        <dbReference type="SAM" id="MobiDB-lite"/>
    </source>
</evidence>
<reference evidence="2" key="1">
    <citation type="submission" date="2022-07" db="EMBL/GenBank/DDBJ databases">
        <title>Phylogenomic reconstructions and comparative analyses of Kickxellomycotina fungi.</title>
        <authorList>
            <person name="Reynolds N.K."/>
            <person name="Stajich J.E."/>
            <person name="Barry K."/>
            <person name="Grigoriev I.V."/>
            <person name="Crous P."/>
            <person name="Smith M.E."/>
        </authorList>
    </citation>
    <scope>NUCLEOTIDE SEQUENCE</scope>
    <source>
        <strain evidence="2">BCRC 34489</strain>
    </source>
</reference>
<evidence type="ECO:0000313" key="3">
    <source>
        <dbReference type="Proteomes" id="UP001140172"/>
    </source>
</evidence>
<keyword evidence="3" id="KW-1185">Reference proteome</keyword>
<name>A0A9W8LLC9_9FUNG</name>
<organism evidence="2 3">
    <name type="scientific">Coemansia interrupta</name>
    <dbReference type="NCBI Taxonomy" id="1126814"/>
    <lineage>
        <taxon>Eukaryota</taxon>
        <taxon>Fungi</taxon>
        <taxon>Fungi incertae sedis</taxon>
        <taxon>Zoopagomycota</taxon>
        <taxon>Kickxellomycotina</taxon>
        <taxon>Kickxellomycetes</taxon>
        <taxon>Kickxellales</taxon>
        <taxon>Kickxellaceae</taxon>
        <taxon>Coemansia</taxon>
    </lineage>
</organism>
<feature type="compositionally biased region" description="Polar residues" evidence="1">
    <location>
        <begin position="200"/>
        <end position="212"/>
    </location>
</feature>
<protein>
    <submittedName>
        <fullName evidence="2">Uncharacterized protein</fullName>
    </submittedName>
</protein>
<comment type="caution">
    <text evidence="2">The sequence shown here is derived from an EMBL/GenBank/DDBJ whole genome shotgun (WGS) entry which is preliminary data.</text>
</comment>
<dbReference type="InterPro" id="IPR036322">
    <property type="entry name" value="WD40_repeat_dom_sf"/>
</dbReference>
<feature type="compositionally biased region" description="Acidic residues" evidence="1">
    <location>
        <begin position="166"/>
        <end position="186"/>
    </location>
</feature>
<proteinExistence type="predicted"/>
<feature type="region of interest" description="Disordered" evidence="1">
    <location>
        <begin position="159"/>
        <end position="186"/>
    </location>
</feature>
<feature type="non-terminal residue" evidence="2">
    <location>
        <position position="1"/>
    </location>
</feature>
<feature type="compositionally biased region" description="Basic and acidic residues" evidence="1">
    <location>
        <begin position="214"/>
        <end position="224"/>
    </location>
</feature>
<accession>A0A9W8LLC9</accession>
<dbReference type="Proteomes" id="UP001140172">
    <property type="component" value="Unassembled WGS sequence"/>
</dbReference>
<feature type="region of interest" description="Disordered" evidence="1">
    <location>
        <begin position="104"/>
        <end position="141"/>
    </location>
</feature>
<dbReference type="EMBL" id="JANBUM010000059">
    <property type="protein sequence ID" value="KAJ2786482.1"/>
    <property type="molecule type" value="Genomic_DNA"/>
</dbReference>
<sequence>SNDTKGKGKAVAFFNDEYETTYTSDGTYEAGCSSSAGLDLDITYAGTNTDDAEGSISDDDVASSCASVADSNDEACSEISDSSDFSIDFDGDVEFLSEPEIPVNAAAAPSDNLNVEMDTGSSNDYDEFEDVPLQNNSGLGDPGYFSEAEITNDWASEAWNNFGDGMETDGSDSDDDEFEDVPPQDDVELDDLEYLFQDETTGDATSMVQGSFHSDPDTSDRGNDVSEDGIDWVSFIDTINAELRSEAARAAAGSGGDNDNSDNISEVDSVVTTHEDIINTIATEERRSTMRLRSRSEHFLLSGPLRGVCCGSFGSDHSQSFIVFGPRHLSSWQAGLDVVQTDLSRWLQSSIIKKAAPLSQSIIGIIVDAQDRRHSDRDGELVLLNIDTALNRSATAHPVVPSPFDLPHRRGISCIQEMQTADDRTYFLTSAKNSTEVVMHSFLRDGSTPAISGAPRVMASHGSTISALGYDRNMATIVSGSVRGQITVADAYTGRFVRGFSLDEDDASRGLRINQLAFCPSNPNVLMASCDGRVNQLRVLDLRTPSSVVLKFGVGLVEKYPEEMKPAWNPRNGQVVAPYNQKHTGYPRDYLAIFDTRYINCNNDYITAMSPYSGGTWSLSFGVDQDTGGSIMVTAGDGGSVGVMDYDSYVDQQAGRRGQRHVDSFVMKDRADSYIVEEWGRNSLNYDNHYRYDSNYSYSGYYEDHYS</sequence>
<dbReference type="AlphaFoldDB" id="A0A9W8LLC9"/>
<gene>
    <name evidence="2" type="ORF">GGI15_001477</name>
</gene>
<dbReference type="OrthoDB" id="1897642at2759"/>